<accession>A0A2A6FV23</accession>
<feature type="compositionally biased region" description="Basic and acidic residues" evidence="1">
    <location>
        <begin position="1"/>
        <end position="21"/>
    </location>
</feature>
<reference evidence="3" key="1">
    <citation type="submission" date="2017-03" db="EMBL/GenBank/DDBJ databases">
        <authorList>
            <person name="Lund M.B."/>
        </authorList>
    </citation>
    <scope>NUCLEOTIDE SEQUENCE [LARGE SCALE GENOMIC DNA]</scope>
</reference>
<name>A0A2A6FV23_9MICO</name>
<gene>
    <name evidence="2" type="ORF">B5766_00645</name>
</gene>
<organism evidence="2 3">
    <name type="scientific">Candidatus Lumbricidiphila eiseniae</name>
    <dbReference type="NCBI Taxonomy" id="1969409"/>
    <lineage>
        <taxon>Bacteria</taxon>
        <taxon>Bacillati</taxon>
        <taxon>Actinomycetota</taxon>
        <taxon>Actinomycetes</taxon>
        <taxon>Micrococcales</taxon>
        <taxon>Microbacteriaceae</taxon>
        <taxon>Candidatus Lumbricidiphila</taxon>
    </lineage>
</organism>
<dbReference type="EMBL" id="NAEP01000013">
    <property type="protein sequence ID" value="PDQ36486.1"/>
    <property type="molecule type" value="Genomic_DNA"/>
</dbReference>
<sequence length="148" mass="16893">MARYGKQQDRKAQRALREERAQMLQQSGWNPDPNERCTEETNTNELSATVRVTIRTKRYERTGMLVEFAVLTHVLQDGEWVERLCIDTCHRGSVHRHDHGSHASYTEIETIDSPKSIQSNLSPAIDEAYAVAEEGMNEWTPAPNAPSR</sequence>
<evidence type="ECO:0000313" key="2">
    <source>
        <dbReference type="EMBL" id="PDQ36486.1"/>
    </source>
</evidence>
<feature type="region of interest" description="Disordered" evidence="1">
    <location>
        <begin position="1"/>
        <end position="43"/>
    </location>
</feature>
<evidence type="ECO:0000256" key="1">
    <source>
        <dbReference type="SAM" id="MobiDB-lite"/>
    </source>
</evidence>
<evidence type="ECO:0000313" key="3">
    <source>
        <dbReference type="Proteomes" id="UP000219994"/>
    </source>
</evidence>
<comment type="caution">
    <text evidence="2">The sequence shown here is derived from an EMBL/GenBank/DDBJ whole genome shotgun (WGS) entry which is preliminary data.</text>
</comment>
<dbReference type="AlphaFoldDB" id="A0A2A6FV23"/>
<dbReference type="Proteomes" id="UP000219994">
    <property type="component" value="Unassembled WGS sequence"/>
</dbReference>
<proteinExistence type="predicted"/>
<protein>
    <submittedName>
        <fullName evidence="2">Uncharacterized protein</fullName>
    </submittedName>
</protein>